<feature type="compositionally biased region" description="Low complexity" evidence="1">
    <location>
        <begin position="419"/>
        <end position="433"/>
    </location>
</feature>
<dbReference type="OrthoDB" id="552649at2759"/>
<dbReference type="Proteomes" id="UP000747110">
    <property type="component" value="Unassembled WGS sequence"/>
</dbReference>
<sequence>MGLGASGLLPAVQGAGLPGAAGPMAPVGQQPGLPPAPLLSYTPHPLLLQQQYLAGQLAAATVQGHANAAAAYLSGLGVGLRALQPSTTQGLAVLAGFGGLSLCPSGSAGLLSDQSPRPSSDAAASGGQTAGATAAMHPPGSQGAAGPARGAALQQQPSQLDGGGGGSSGAATRPRDPRLSGGGPRTSADGDGGGGGIFKHPSNPLLGSGDGAAPGISKGFGRNDCAGGTGACTIRDVGTAGCLPESGTVGDKGLDKAGTVGGGKRSIGDLYGNHAAATAAGAVVQRVGPGATRHKSSRRRHHRGHSPQRSVGSGASSSGFHGGGDKSGGEEANHCPRPSREYGSKDGIGQGGSLAADQQDTATSSGKDEEGAAGGAASGGGATAAAGAIGMMPPSKHAKLAHEPQGKLQMHGGSGGAAAPGAAPLGRPAHLAPTEATPSSGGGSGGSGGGSIGGNKSGTSNDAYDGSMNASDEGSNEPGTAPADGPMGQPLAPSDGEGRLGGGRDGDGLNVQGVAVAGGGMPGGAARSFSVAQPNPPSFGQTATVAQGHALAEHPGSVAIATGISHKRQRAELQAGGGSGAAAAARVPSAAAVRQPDASSGGGAAAAGNTGGGLMAQPPYKAPRTAVSSGPHGALQAVGPASGAGAVTGAGHGQPGGEGGDGSNEDHGWHGATDTEAGEDAVGGRNRTTRAGGGGPLAVQQRPAGSLHSNLGYVLEQGSSKQGGNDTGNNNSGTGPRSGVGSNEDGNGGHGGSRSNEGCNGNGSQGNGSHGNGQGSNGNGSHGQGSNGNNGNGSNGNGASTNLPGSGHHAYCRTSAGQGHRGGQRTTGGGSGGSGGSGGAAVGGSGGGAGLGGASGDDRLSPYDGTPAAGRTSQPLHHHYHNCNAQEGTSMRTHPSLVQGELDPESLPSPQQQQQQYGLPAGGAMAPQCGSYQADSFGRNDADRGLALWRGQGTVGAEAADEQPDTALVQDLAVNEQQAGGPGGNIGGDGDSDAAVMEEARDAIGVA</sequence>
<reference evidence="2" key="1">
    <citation type="journal article" date="2021" name="Proc. Natl. Acad. Sci. U.S.A.">
        <title>Three genomes in the algal genus Volvox reveal the fate of a haploid sex-determining region after a transition to homothallism.</title>
        <authorList>
            <person name="Yamamoto K."/>
            <person name="Hamaji T."/>
            <person name="Kawai-Toyooka H."/>
            <person name="Matsuzaki R."/>
            <person name="Takahashi F."/>
            <person name="Nishimura Y."/>
            <person name="Kawachi M."/>
            <person name="Noguchi H."/>
            <person name="Minakuchi Y."/>
            <person name="Umen J.G."/>
            <person name="Toyoda A."/>
            <person name="Nozaki H."/>
        </authorList>
    </citation>
    <scope>NUCLEOTIDE SEQUENCE</scope>
    <source>
        <strain evidence="2">NIES-3786</strain>
    </source>
</reference>
<feature type="region of interest" description="Disordered" evidence="1">
    <location>
        <begin position="282"/>
        <end position="516"/>
    </location>
</feature>
<feature type="compositionally biased region" description="Gly residues" evidence="1">
    <location>
        <begin position="646"/>
        <end position="662"/>
    </location>
</feature>
<feature type="compositionally biased region" description="Gly residues" evidence="1">
    <location>
        <begin position="819"/>
        <end position="855"/>
    </location>
</feature>
<name>A0A8J4BVV1_9CHLO</name>
<feature type="region of interest" description="Disordered" evidence="1">
    <location>
        <begin position="615"/>
        <end position="703"/>
    </location>
</feature>
<protein>
    <submittedName>
        <fullName evidence="2">Uncharacterized protein</fullName>
    </submittedName>
</protein>
<feature type="compositionally biased region" description="Basic residues" evidence="1">
    <location>
        <begin position="292"/>
        <end position="306"/>
    </location>
</feature>
<comment type="caution">
    <text evidence="2">The sequence shown here is derived from an EMBL/GenBank/DDBJ whole genome shotgun (WGS) entry which is preliminary data.</text>
</comment>
<feature type="compositionally biased region" description="Low complexity" evidence="1">
    <location>
        <begin position="119"/>
        <end position="135"/>
    </location>
</feature>
<feature type="compositionally biased region" description="Polar residues" evidence="1">
    <location>
        <begin position="356"/>
        <end position="365"/>
    </location>
</feature>
<feature type="compositionally biased region" description="Low complexity" evidence="1">
    <location>
        <begin position="307"/>
        <end position="319"/>
    </location>
</feature>
<feature type="compositionally biased region" description="Low complexity" evidence="1">
    <location>
        <begin position="723"/>
        <end position="745"/>
    </location>
</feature>
<feature type="compositionally biased region" description="Gly residues" evidence="1">
    <location>
        <begin position="372"/>
        <end position="382"/>
    </location>
</feature>
<feature type="compositionally biased region" description="Gly residues" evidence="1">
    <location>
        <begin position="760"/>
        <end position="796"/>
    </location>
</feature>
<evidence type="ECO:0000313" key="2">
    <source>
        <dbReference type="EMBL" id="GIL70631.1"/>
    </source>
</evidence>
<feature type="compositionally biased region" description="Polar residues" evidence="1">
    <location>
        <begin position="883"/>
        <end position="893"/>
    </location>
</feature>
<gene>
    <name evidence="2" type="ORF">Vretifemale_1370</name>
</gene>
<evidence type="ECO:0000313" key="3">
    <source>
        <dbReference type="Proteomes" id="UP000747110"/>
    </source>
</evidence>
<feature type="compositionally biased region" description="Gly residues" evidence="1">
    <location>
        <begin position="440"/>
        <end position="456"/>
    </location>
</feature>
<accession>A0A8J4BVV1</accession>
<keyword evidence="3" id="KW-1185">Reference proteome</keyword>
<feature type="compositionally biased region" description="Gly residues" evidence="1">
    <location>
        <begin position="180"/>
        <end position="197"/>
    </location>
</feature>
<proteinExistence type="predicted"/>
<feature type="compositionally biased region" description="Basic and acidic residues" evidence="1">
    <location>
        <begin position="496"/>
        <end position="507"/>
    </location>
</feature>
<feature type="region of interest" description="Disordered" evidence="1">
    <location>
        <begin position="109"/>
        <end position="211"/>
    </location>
</feature>
<feature type="compositionally biased region" description="Basic and acidic residues" evidence="1">
    <location>
        <begin position="323"/>
        <end position="344"/>
    </location>
</feature>
<dbReference type="AlphaFoldDB" id="A0A8J4BVV1"/>
<organism evidence="2 3">
    <name type="scientific">Volvox reticuliferus</name>
    <dbReference type="NCBI Taxonomy" id="1737510"/>
    <lineage>
        <taxon>Eukaryota</taxon>
        <taxon>Viridiplantae</taxon>
        <taxon>Chlorophyta</taxon>
        <taxon>core chlorophytes</taxon>
        <taxon>Chlorophyceae</taxon>
        <taxon>CS clade</taxon>
        <taxon>Chlamydomonadales</taxon>
        <taxon>Volvocaceae</taxon>
        <taxon>Volvox</taxon>
    </lineage>
</organism>
<evidence type="ECO:0000256" key="1">
    <source>
        <dbReference type="SAM" id="MobiDB-lite"/>
    </source>
</evidence>
<feature type="region of interest" description="Disordered" evidence="1">
    <location>
        <begin position="716"/>
        <end position="937"/>
    </location>
</feature>
<dbReference type="EMBL" id="BNCP01000002">
    <property type="protein sequence ID" value="GIL70631.1"/>
    <property type="molecule type" value="Genomic_DNA"/>
</dbReference>